<dbReference type="EC" id="2.7.13.3" evidence="9"/>
<keyword evidence="2" id="KW-1003">Cell membrane</keyword>
<evidence type="ECO:0000313" key="9">
    <source>
        <dbReference type="EMBL" id="MEK8126624.1"/>
    </source>
</evidence>
<dbReference type="InterPro" id="IPR036890">
    <property type="entry name" value="HATPase_C_sf"/>
</dbReference>
<proteinExistence type="predicted"/>
<keyword evidence="10" id="KW-1185">Reference proteome</keyword>
<keyword evidence="3" id="KW-0597">Phosphoprotein</keyword>
<keyword evidence="5 9" id="KW-0418">Kinase</keyword>
<evidence type="ECO:0000256" key="4">
    <source>
        <dbReference type="ARBA" id="ARBA00022679"/>
    </source>
</evidence>
<comment type="caution">
    <text evidence="9">The sequence shown here is derived from an EMBL/GenBank/DDBJ whole genome shotgun (WGS) entry which is preliminary data.</text>
</comment>
<dbReference type="GO" id="GO:0004673">
    <property type="term" value="F:protein histidine kinase activity"/>
    <property type="evidence" value="ECO:0007669"/>
    <property type="project" value="UniProtKB-EC"/>
</dbReference>
<dbReference type="PROSITE" id="PS50885">
    <property type="entry name" value="HAMP"/>
    <property type="match status" value="1"/>
</dbReference>
<keyword evidence="7" id="KW-0812">Transmembrane</keyword>
<dbReference type="SMART" id="SM00304">
    <property type="entry name" value="HAMP"/>
    <property type="match status" value="1"/>
</dbReference>
<keyword evidence="4 9" id="KW-0808">Transferase</keyword>
<feature type="transmembrane region" description="Helical" evidence="7">
    <location>
        <begin position="20"/>
        <end position="38"/>
    </location>
</feature>
<dbReference type="InterPro" id="IPR003660">
    <property type="entry name" value="HAMP_dom"/>
</dbReference>
<organism evidence="9 10">
    <name type="scientific">Paenibacillus filicis</name>
    <dbReference type="NCBI Taxonomy" id="669464"/>
    <lineage>
        <taxon>Bacteria</taxon>
        <taxon>Bacillati</taxon>
        <taxon>Bacillota</taxon>
        <taxon>Bacilli</taxon>
        <taxon>Bacillales</taxon>
        <taxon>Paenibacillaceae</taxon>
        <taxon>Paenibacillus</taxon>
    </lineage>
</organism>
<sequence length="601" mass="68648">MLAKMKTLYLELPLRGKFQLWFMPLLVVTAASIGYMSYTTASNQVLDKISQAQDNISSQTVAHLDYLAKDIYDIYSYLSLSSELHDLLSPDASYNSAQVVNSMINRLLSTRQFFQSLLIFSDHFPTIKFNSLNNNEIISYDTYKQSDIYKYTVANVIKGAWGVEAGPLKLFIGDQRKKVFYSKVLVNPETLVQEGLMIIGMTEEDFRRSIIPARDNVEIVVMNESGTIVSDSSGKWSGQSFTDLPYYNHTPMEQVDWKQHDEQWLISHSASSATGWHVLVIQPRTQELQQLGQIRWLTVAFVIMILLVNVPLSWVVSKLLLNPLKQLLKSMRELQAGDFRQSVEIELRDEIGQLGRGYNIMVERIRELIQDVYESELSEKEARLRMLQSQINPHFLYNTLNSIAWMSYREGADKTADMIQRLSVFFRFNLSQGADIITIEKELTIVENYLFLSQIRFGDKLTYAIEVEPHLTQMRIPKLLLQPLVENAVVHGIEQMEGQGFIHLFVYESEGQLVLEVTDNGMGIPAEKLEQMRAAVQARQRAVAPDQADGFALFNTRERLRNYFGDEVAIEVNSRLNFGTSVKIKVNMDRVSVAGGDERDA</sequence>
<keyword evidence="7" id="KW-1133">Transmembrane helix</keyword>
<dbReference type="CDD" id="cd06225">
    <property type="entry name" value="HAMP"/>
    <property type="match status" value="1"/>
</dbReference>
<name>A0ABU9DCP1_9BACL</name>
<comment type="subcellular location">
    <subcellularLocation>
        <location evidence="1">Cell membrane</location>
        <topology evidence="1">Multi-pass membrane protein</topology>
    </subcellularLocation>
</comment>
<evidence type="ECO:0000313" key="10">
    <source>
        <dbReference type="Proteomes" id="UP001469365"/>
    </source>
</evidence>
<dbReference type="Gene3D" id="6.10.340.10">
    <property type="match status" value="1"/>
</dbReference>
<dbReference type="InterPro" id="IPR050640">
    <property type="entry name" value="Bact_2-comp_sensor_kinase"/>
</dbReference>
<dbReference type="Pfam" id="PF02518">
    <property type="entry name" value="HATPase_c"/>
    <property type="match status" value="1"/>
</dbReference>
<evidence type="ECO:0000259" key="8">
    <source>
        <dbReference type="PROSITE" id="PS50885"/>
    </source>
</evidence>
<evidence type="ECO:0000256" key="1">
    <source>
        <dbReference type="ARBA" id="ARBA00004651"/>
    </source>
</evidence>
<accession>A0ABU9DCP1</accession>
<dbReference type="PANTHER" id="PTHR34220:SF7">
    <property type="entry name" value="SENSOR HISTIDINE KINASE YPDA"/>
    <property type="match status" value="1"/>
</dbReference>
<dbReference type="PANTHER" id="PTHR34220">
    <property type="entry name" value="SENSOR HISTIDINE KINASE YPDA"/>
    <property type="match status" value="1"/>
</dbReference>
<dbReference type="InterPro" id="IPR010559">
    <property type="entry name" value="Sig_transdc_His_kin_internal"/>
</dbReference>
<protein>
    <submittedName>
        <fullName evidence="9">Sensor histidine kinase</fullName>
        <ecNumber evidence="9">2.7.13.3</ecNumber>
    </submittedName>
</protein>
<feature type="domain" description="HAMP" evidence="8">
    <location>
        <begin position="318"/>
        <end position="370"/>
    </location>
</feature>
<dbReference type="Pfam" id="PF00672">
    <property type="entry name" value="HAMP"/>
    <property type="match status" value="1"/>
</dbReference>
<dbReference type="SUPFAM" id="SSF158472">
    <property type="entry name" value="HAMP domain-like"/>
    <property type="match status" value="1"/>
</dbReference>
<evidence type="ECO:0000256" key="7">
    <source>
        <dbReference type="SAM" id="Phobius"/>
    </source>
</evidence>
<reference evidence="9 10" key="1">
    <citation type="submission" date="2024-04" db="EMBL/GenBank/DDBJ databases">
        <title>draft genome sequnece of Paenibacillus filicis.</title>
        <authorList>
            <person name="Kim D.-U."/>
        </authorList>
    </citation>
    <scope>NUCLEOTIDE SEQUENCE [LARGE SCALE GENOMIC DNA]</scope>
    <source>
        <strain evidence="9 10">KACC14197</strain>
    </source>
</reference>
<keyword evidence="6 7" id="KW-0472">Membrane</keyword>
<dbReference type="RefSeq" id="WP_341413677.1">
    <property type="nucleotide sequence ID" value="NZ_JBBPCC010000001.1"/>
</dbReference>
<dbReference type="Pfam" id="PF06580">
    <property type="entry name" value="His_kinase"/>
    <property type="match status" value="1"/>
</dbReference>
<dbReference type="SUPFAM" id="SSF55874">
    <property type="entry name" value="ATPase domain of HSP90 chaperone/DNA topoisomerase II/histidine kinase"/>
    <property type="match status" value="1"/>
</dbReference>
<dbReference type="EMBL" id="JBBPCC010000001">
    <property type="protein sequence ID" value="MEK8126624.1"/>
    <property type="molecule type" value="Genomic_DNA"/>
</dbReference>
<feature type="transmembrane region" description="Helical" evidence="7">
    <location>
        <begin position="296"/>
        <end position="321"/>
    </location>
</feature>
<dbReference type="Proteomes" id="UP001469365">
    <property type="component" value="Unassembled WGS sequence"/>
</dbReference>
<dbReference type="InterPro" id="IPR003594">
    <property type="entry name" value="HATPase_dom"/>
</dbReference>
<evidence type="ECO:0000256" key="2">
    <source>
        <dbReference type="ARBA" id="ARBA00022475"/>
    </source>
</evidence>
<gene>
    <name evidence="9" type="ORF">WMW72_01740</name>
</gene>
<evidence type="ECO:0000256" key="6">
    <source>
        <dbReference type="ARBA" id="ARBA00023136"/>
    </source>
</evidence>
<dbReference type="Gene3D" id="3.30.565.10">
    <property type="entry name" value="Histidine kinase-like ATPase, C-terminal domain"/>
    <property type="match status" value="1"/>
</dbReference>
<evidence type="ECO:0000256" key="5">
    <source>
        <dbReference type="ARBA" id="ARBA00022777"/>
    </source>
</evidence>
<evidence type="ECO:0000256" key="3">
    <source>
        <dbReference type="ARBA" id="ARBA00022553"/>
    </source>
</evidence>